<keyword evidence="2" id="KW-0605">Phycobilisome</keyword>
<dbReference type="AlphaFoldDB" id="A0A563VXN2"/>
<evidence type="ECO:0008006" key="5">
    <source>
        <dbReference type="Google" id="ProtNLM"/>
    </source>
</evidence>
<evidence type="ECO:0000313" key="3">
    <source>
        <dbReference type="EMBL" id="VEP16033.1"/>
    </source>
</evidence>
<reference evidence="3 4" key="1">
    <citation type="submission" date="2019-01" db="EMBL/GenBank/DDBJ databases">
        <authorList>
            <person name="Brito A."/>
        </authorList>
    </citation>
    <scope>NUCLEOTIDE SEQUENCE [LARGE SCALE GENOMIC DNA]</scope>
    <source>
        <strain evidence="3">1</strain>
    </source>
</reference>
<dbReference type="InterPro" id="IPR011989">
    <property type="entry name" value="ARM-like"/>
</dbReference>
<dbReference type="Pfam" id="PF13646">
    <property type="entry name" value="HEAT_2"/>
    <property type="match status" value="1"/>
</dbReference>
<dbReference type="InterPro" id="IPR016024">
    <property type="entry name" value="ARM-type_fold"/>
</dbReference>
<dbReference type="SUPFAM" id="SSF48371">
    <property type="entry name" value="ARM repeat"/>
    <property type="match status" value="1"/>
</dbReference>
<keyword evidence="4" id="KW-1185">Reference proteome</keyword>
<evidence type="ECO:0000313" key="4">
    <source>
        <dbReference type="Proteomes" id="UP000320055"/>
    </source>
</evidence>
<proteinExistence type="predicted"/>
<dbReference type="Gene3D" id="1.25.10.10">
    <property type="entry name" value="Leucine-rich Repeat Variant"/>
    <property type="match status" value="1"/>
</dbReference>
<evidence type="ECO:0000256" key="1">
    <source>
        <dbReference type="ARBA" id="ARBA00022549"/>
    </source>
</evidence>
<dbReference type="OrthoDB" id="278248at2"/>
<accession>A0A563VXN2</accession>
<protein>
    <recommendedName>
        <fullName evidence="5">PBS lyase HEAT domain protein repeat-containing protein</fullName>
    </recommendedName>
</protein>
<keyword evidence="1" id="KW-0042">Antenna complex</keyword>
<dbReference type="GO" id="GO:0030089">
    <property type="term" value="C:phycobilisome"/>
    <property type="evidence" value="ECO:0007669"/>
    <property type="project" value="UniProtKB-KW"/>
</dbReference>
<evidence type="ECO:0000256" key="2">
    <source>
        <dbReference type="ARBA" id="ARBA00022738"/>
    </source>
</evidence>
<name>A0A563VXN2_9CYAN</name>
<gene>
    <name evidence="3" type="ORF">H1P_40004</name>
</gene>
<sequence>MSQKLEHISTKKLIELALKQEEEEIKYLSALQFRGTKDVLNAAQELCKSINENEKELGIYILGQLGIPQRTFPNECLEILLNLLKRESNTNILGAIGIALGHLGDRRAIQPLVKFKNHPDADVRYGVVSGLLCQEDELAIDTLIELSQDEDSDIRNWATFGLGTQIDTDSLEVKKALWRRIQEESKATPIGHEIYGEALVGLAKRNEKKVIELILQEITSDSVSILCLEAAELISSHQLYPALFELKQLWKKEKDRYFLTHLEDAIQSCKKI</sequence>
<dbReference type="EMBL" id="CAACVJ010000334">
    <property type="protein sequence ID" value="VEP16033.1"/>
    <property type="molecule type" value="Genomic_DNA"/>
</dbReference>
<dbReference type="RefSeq" id="WP_144863213.1">
    <property type="nucleotide sequence ID" value="NZ_LR213768.1"/>
</dbReference>
<organism evidence="3 4">
    <name type="scientific">Hyella patelloides LEGE 07179</name>
    <dbReference type="NCBI Taxonomy" id="945734"/>
    <lineage>
        <taxon>Bacteria</taxon>
        <taxon>Bacillati</taxon>
        <taxon>Cyanobacteriota</taxon>
        <taxon>Cyanophyceae</taxon>
        <taxon>Pleurocapsales</taxon>
        <taxon>Hyellaceae</taxon>
        <taxon>Hyella</taxon>
    </lineage>
</organism>
<dbReference type="Proteomes" id="UP000320055">
    <property type="component" value="Unassembled WGS sequence"/>
</dbReference>